<keyword evidence="3" id="KW-1185">Reference proteome</keyword>
<evidence type="ECO:0000313" key="3">
    <source>
        <dbReference type="Proteomes" id="UP000323876"/>
    </source>
</evidence>
<feature type="signal peptide" evidence="1">
    <location>
        <begin position="1"/>
        <end position="26"/>
    </location>
</feature>
<evidence type="ECO:0000256" key="1">
    <source>
        <dbReference type="SAM" id="SignalP"/>
    </source>
</evidence>
<sequence length="83" mass="8962">MMIRVGAAAAMAIAASAVVFGGQAAAQDNGCASNQPHWNFVCLPSVSNVSLGYCQKEGPNWNKDGVCVARWDNDRYDYWIPQP</sequence>
<evidence type="ECO:0008006" key="4">
    <source>
        <dbReference type="Google" id="ProtNLM"/>
    </source>
</evidence>
<dbReference type="RefSeq" id="WP_150406150.1">
    <property type="nucleotide sequence ID" value="NZ_VXLC01000019.1"/>
</dbReference>
<dbReference type="EMBL" id="VXLC01000019">
    <property type="protein sequence ID" value="KAA8884545.1"/>
    <property type="molecule type" value="Genomic_DNA"/>
</dbReference>
<proteinExistence type="predicted"/>
<comment type="caution">
    <text evidence="2">The sequence shown here is derived from an EMBL/GenBank/DDBJ whole genome shotgun (WGS) entry which is preliminary data.</text>
</comment>
<dbReference type="AlphaFoldDB" id="A0A5N0E8R9"/>
<organism evidence="2 3">
    <name type="scientific">Nocardia colli</name>
    <dbReference type="NCBI Taxonomy" id="2545717"/>
    <lineage>
        <taxon>Bacteria</taxon>
        <taxon>Bacillati</taxon>
        <taxon>Actinomycetota</taxon>
        <taxon>Actinomycetes</taxon>
        <taxon>Mycobacteriales</taxon>
        <taxon>Nocardiaceae</taxon>
        <taxon>Nocardia</taxon>
    </lineage>
</organism>
<protein>
    <recommendedName>
        <fullName evidence="4">Secreted protein</fullName>
    </recommendedName>
</protein>
<gene>
    <name evidence="2" type="ORF">F3087_33700</name>
</gene>
<dbReference type="OrthoDB" id="4557282at2"/>
<feature type="chain" id="PRO_5024383336" description="Secreted protein" evidence="1">
    <location>
        <begin position="27"/>
        <end position="83"/>
    </location>
</feature>
<evidence type="ECO:0000313" key="2">
    <source>
        <dbReference type="EMBL" id="KAA8884545.1"/>
    </source>
</evidence>
<name>A0A5N0E8R9_9NOCA</name>
<reference evidence="2 3" key="1">
    <citation type="submission" date="2019-09" db="EMBL/GenBank/DDBJ databases">
        <authorList>
            <person name="Wang X."/>
        </authorList>
    </citation>
    <scope>NUCLEOTIDE SEQUENCE [LARGE SCALE GENOMIC DNA]</scope>
    <source>
        <strain evidence="2 3">CICC 11023</strain>
    </source>
</reference>
<accession>A0A5N0E8R9</accession>
<dbReference type="Proteomes" id="UP000323876">
    <property type="component" value="Unassembled WGS sequence"/>
</dbReference>
<keyword evidence="1" id="KW-0732">Signal</keyword>